<keyword evidence="2" id="KW-0597">Phosphoprotein</keyword>
<evidence type="ECO:0000313" key="5">
    <source>
        <dbReference type="EMBL" id="KAK2587197.1"/>
    </source>
</evidence>
<feature type="compositionally biased region" description="Acidic residues" evidence="4">
    <location>
        <begin position="1"/>
        <end position="16"/>
    </location>
</feature>
<feature type="compositionally biased region" description="Basic and acidic residues" evidence="4">
    <location>
        <begin position="90"/>
        <end position="106"/>
    </location>
</feature>
<evidence type="ECO:0000256" key="3">
    <source>
        <dbReference type="SAM" id="Coils"/>
    </source>
</evidence>
<gene>
    <name evidence="5" type="ORF">KPH14_002941</name>
</gene>
<dbReference type="EMBL" id="JAIFRP010000007">
    <property type="protein sequence ID" value="KAK2587197.1"/>
    <property type="molecule type" value="Genomic_DNA"/>
</dbReference>
<dbReference type="Pfam" id="PF05334">
    <property type="entry name" value="DUF719"/>
    <property type="match status" value="1"/>
</dbReference>
<organism evidence="5 6">
    <name type="scientific">Odynerus spinipes</name>
    <dbReference type="NCBI Taxonomy" id="1348599"/>
    <lineage>
        <taxon>Eukaryota</taxon>
        <taxon>Metazoa</taxon>
        <taxon>Ecdysozoa</taxon>
        <taxon>Arthropoda</taxon>
        <taxon>Hexapoda</taxon>
        <taxon>Insecta</taxon>
        <taxon>Pterygota</taxon>
        <taxon>Neoptera</taxon>
        <taxon>Endopterygota</taxon>
        <taxon>Hymenoptera</taxon>
        <taxon>Apocrita</taxon>
        <taxon>Aculeata</taxon>
        <taxon>Vespoidea</taxon>
        <taxon>Vespidae</taxon>
        <taxon>Eumeninae</taxon>
        <taxon>Odynerus</taxon>
    </lineage>
</organism>
<evidence type="ECO:0000313" key="6">
    <source>
        <dbReference type="Proteomes" id="UP001258017"/>
    </source>
</evidence>
<feature type="region of interest" description="Disordered" evidence="4">
    <location>
        <begin position="69"/>
        <end position="222"/>
    </location>
</feature>
<feature type="compositionally biased region" description="Basic and acidic residues" evidence="4">
    <location>
        <begin position="189"/>
        <end position="201"/>
    </location>
</feature>
<name>A0AAD9RWH6_9HYME</name>
<evidence type="ECO:0000256" key="4">
    <source>
        <dbReference type="SAM" id="MobiDB-lite"/>
    </source>
</evidence>
<reference evidence="5" key="2">
    <citation type="journal article" date="2023" name="Commun. Biol.">
        <title>Intrasexual cuticular hydrocarbon dimorphism in a wasp sheds light on hydrocarbon biosynthesis genes in Hymenoptera.</title>
        <authorList>
            <person name="Moris V.C."/>
            <person name="Podsiadlowski L."/>
            <person name="Martin S."/>
            <person name="Oeyen J.P."/>
            <person name="Donath A."/>
            <person name="Petersen M."/>
            <person name="Wilbrandt J."/>
            <person name="Misof B."/>
            <person name="Liedtke D."/>
            <person name="Thamm M."/>
            <person name="Scheiner R."/>
            <person name="Schmitt T."/>
            <person name="Niehuis O."/>
        </authorList>
    </citation>
    <scope>NUCLEOTIDE SEQUENCE</scope>
    <source>
        <strain evidence="5">GBR_01_08_01A</strain>
    </source>
</reference>
<feature type="region of interest" description="Disordered" evidence="4">
    <location>
        <begin position="320"/>
        <end position="345"/>
    </location>
</feature>
<feature type="region of interest" description="Disordered" evidence="4">
    <location>
        <begin position="1"/>
        <end position="50"/>
    </location>
</feature>
<feature type="coiled-coil region" evidence="3">
    <location>
        <begin position="418"/>
        <end position="445"/>
    </location>
</feature>
<dbReference type="Proteomes" id="UP001258017">
    <property type="component" value="Unassembled WGS sequence"/>
</dbReference>
<evidence type="ECO:0000256" key="1">
    <source>
        <dbReference type="ARBA" id="ARBA00006903"/>
    </source>
</evidence>
<dbReference type="AlphaFoldDB" id="A0AAD9RWH6"/>
<evidence type="ECO:0000256" key="2">
    <source>
        <dbReference type="ARBA" id="ARBA00022553"/>
    </source>
</evidence>
<keyword evidence="6" id="KW-1185">Reference proteome</keyword>
<feature type="compositionally biased region" description="Polar residues" evidence="4">
    <location>
        <begin position="109"/>
        <end position="149"/>
    </location>
</feature>
<protein>
    <recommendedName>
        <fullName evidence="7">Protein FAM114A2</fullName>
    </recommendedName>
</protein>
<keyword evidence="3" id="KW-0175">Coiled coil</keyword>
<feature type="coiled-coil region" evidence="3">
    <location>
        <begin position="482"/>
        <end position="531"/>
    </location>
</feature>
<feature type="compositionally biased region" description="Basic and acidic residues" evidence="4">
    <location>
        <begin position="150"/>
        <end position="166"/>
    </location>
</feature>
<dbReference type="PANTHER" id="PTHR12842">
    <property type="entry name" value="FI01459P"/>
    <property type="match status" value="1"/>
</dbReference>
<comment type="similarity">
    <text evidence="1">Belongs to the FAM114 family.</text>
</comment>
<proteinExistence type="inferred from homology"/>
<reference evidence="5" key="1">
    <citation type="submission" date="2021-08" db="EMBL/GenBank/DDBJ databases">
        <authorList>
            <person name="Misof B."/>
            <person name="Oliver O."/>
            <person name="Podsiadlowski L."/>
            <person name="Donath A."/>
            <person name="Peters R."/>
            <person name="Mayer C."/>
            <person name="Rust J."/>
            <person name="Gunkel S."/>
            <person name="Lesny P."/>
            <person name="Martin S."/>
            <person name="Oeyen J.P."/>
            <person name="Petersen M."/>
            <person name="Panagiotis P."/>
            <person name="Wilbrandt J."/>
            <person name="Tanja T."/>
        </authorList>
    </citation>
    <scope>NUCLEOTIDE SEQUENCE</scope>
    <source>
        <strain evidence="5">GBR_01_08_01A</strain>
        <tissue evidence="5">Thorax + abdomen</tissue>
    </source>
</reference>
<accession>A0AAD9RWH6</accession>
<evidence type="ECO:0008006" key="7">
    <source>
        <dbReference type="Google" id="ProtNLM"/>
    </source>
</evidence>
<sequence length="661" mass="73758">MATSESDDFESADEELGQNAVSKTDVNDSRWAGMSSVVDSESDDDTECIPQLPRNNKIVCEKPRFRSFQRDMATSEKKLDTPNTTSVEEAEMKNEKDMVACEKNKEPVSPSNTDIKTTETTNSMLEASVTNQENVPSTTGQNLKKATTNPKEERQSRTRRSTDGPRKLGARKLGTKIEKNITNPTDTTENIKEDMPLRRAVSEGSTRGIDIESSKPFNPDLLEADMPEELKSDKKFKEIFKPQGWEKLGNDIELGNDLTEQKIQPVLDKLSLENKESDNFIWGSWSNWGVSSLINTASAGVSTLTTHVSQGLSLLEETINVPNSSESQDTRNEKEEEVVTPDKETKETISYQPQGSFGFGSFLSGVSSITKLVETGSKVMTGGLDTLEAIGKKTMEVLQEGDPGLKKKRAFFLNEGDKPNLSKILREAKEKAESEEKTIEEKQLARKIHFESLFDDFQGLVHLEALEMLSKQCNMKIQGHLINLDTDELMSLQETLEEVKELCDLGDENEENEEQENKRDLKSRLADACQDLGITITYEKLDDVWNETKSYLASPISHTNLEVFQCAISTIAKFTALCVERFHKTAELLLIKERRNTVSEADALVQLTRILTNEISSLATSFCNTLNDFIKVSDNADSISANITTVFLEAANASSWCSLNE</sequence>
<dbReference type="PANTHER" id="PTHR12842:SF6">
    <property type="entry name" value="FI01459P"/>
    <property type="match status" value="1"/>
</dbReference>
<comment type="caution">
    <text evidence="5">The sequence shown here is derived from an EMBL/GenBank/DDBJ whole genome shotgun (WGS) entry which is preliminary data.</text>
</comment>
<dbReference type="InterPro" id="IPR007998">
    <property type="entry name" value="DUF719"/>
</dbReference>